<feature type="region of interest" description="Disordered" evidence="3">
    <location>
        <begin position="232"/>
        <end position="256"/>
    </location>
</feature>
<dbReference type="InterPro" id="IPR012349">
    <property type="entry name" value="Split_barrel_FMN-bd"/>
</dbReference>
<evidence type="ECO:0000256" key="3">
    <source>
        <dbReference type="SAM" id="MobiDB-lite"/>
    </source>
</evidence>
<keyword evidence="5" id="KW-1185">Reference proteome</keyword>
<dbReference type="RefSeq" id="XP_018004505.1">
    <property type="nucleotide sequence ID" value="XM_018149257.1"/>
</dbReference>
<feature type="compositionally biased region" description="Basic and acidic residues" evidence="3">
    <location>
        <begin position="245"/>
        <end position="256"/>
    </location>
</feature>
<gene>
    <name evidence="4" type="ORF">AB675_8781</name>
</gene>
<keyword evidence="2" id="KW-0285">Flavoprotein</keyword>
<evidence type="ECO:0000313" key="4">
    <source>
        <dbReference type="EMBL" id="KPI44542.1"/>
    </source>
</evidence>
<accession>A0A0N1H9Z7</accession>
<comment type="cofactor">
    <cofactor evidence="1">
        <name>FMN</name>
        <dbReference type="ChEBI" id="CHEBI:58210"/>
    </cofactor>
</comment>
<reference evidence="4 5" key="1">
    <citation type="submission" date="2015-06" db="EMBL/GenBank/DDBJ databases">
        <title>Draft genome of the ant-associated black yeast Phialophora attae CBS 131958.</title>
        <authorList>
            <person name="Moreno L.F."/>
            <person name="Stielow B.J."/>
            <person name="de Hoog S."/>
            <person name="Vicente V.A."/>
            <person name="Weiss V.A."/>
            <person name="de Vries M."/>
            <person name="Cruz L.M."/>
            <person name="Souza E.M."/>
        </authorList>
    </citation>
    <scope>NUCLEOTIDE SEQUENCE [LARGE SCALE GENOMIC DNA]</scope>
    <source>
        <strain evidence="4 5">CBS 131958</strain>
    </source>
</reference>
<protein>
    <recommendedName>
        <fullName evidence="6">Flavin reductase like domain-containing protein</fullName>
    </recommendedName>
</protein>
<evidence type="ECO:0008006" key="6">
    <source>
        <dbReference type="Google" id="ProtNLM"/>
    </source>
</evidence>
<evidence type="ECO:0000313" key="5">
    <source>
        <dbReference type="Proteomes" id="UP000038010"/>
    </source>
</evidence>
<proteinExistence type="predicted"/>
<dbReference type="OrthoDB" id="10250990at2759"/>
<dbReference type="GeneID" id="28741137"/>
<dbReference type="STRING" id="1664694.A0A0N1H9Z7"/>
<dbReference type="PANTHER" id="PTHR43567">
    <property type="entry name" value="FLAVOREDOXIN-RELATED-RELATED"/>
    <property type="match status" value="1"/>
</dbReference>
<dbReference type="InterPro" id="IPR052174">
    <property type="entry name" value="Flavoredoxin"/>
</dbReference>
<organism evidence="4 5">
    <name type="scientific">Cyphellophora attinorum</name>
    <dbReference type="NCBI Taxonomy" id="1664694"/>
    <lineage>
        <taxon>Eukaryota</taxon>
        <taxon>Fungi</taxon>
        <taxon>Dikarya</taxon>
        <taxon>Ascomycota</taxon>
        <taxon>Pezizomycotina</taxon>
        <taxon>Eurotiomycetes</taxon>
        <taxon>Chaetothyriomycetidae</taxon>
        <taxon>Chaetothyriales</taxon>
        <taxon>Cyphellophoraceae</taxon>
        <taxon>Cyphellophora</taxon>
    </lineage>
</organism>
<dbReference type="VEuPathDB" id="FungiDB:AB675_8781"/>
<evidence type="ECO:0000256" key="1">
    <source>
        <dbReference type="ARBA" id="ARBA00001917"/>
    </source>
</evidence>
<dbReference type="EMBL" id="LFJN01000003">
    <property type="protein sequence ID" value="KPI44542.1"/>
    <property type="molecule type" value="Genomic_DNA"/>
</dbReference>
<evidence type="ECO:0000256" key="2">
    <source>
        <dbReference type="ARBA" id="ARBA00022630"/>
    </source>
</evidence>
<dbReference type="SUPFAM" id="SSF50475">
    <property type="entry name" value="FMN-binding split barrel"/>
    <property type="match status" value="1"/>
</dbReference>
<sequence>MQQPFQHEDILPSILYFGTPTALIGTLPPNASPSTKPNIGPMSSVFWLGNHCVLGLAAESYTTQNIILLTDHSSQRNGRMYHLPASSALAANVNAIARTTGTEVVPPGKIDRNYVYCGDKFALGSFTQLPSVHIAAPGIAECPIVMEAKLVQTIDLFNDTEMPGVIKCFEVKILNVRINPELRMEGQGKENYIEPDKWKPLIMMFSHFYSLQDGKLGTSRLAEIPEEKYRGLTDYGDGGPLERIGSADRLPRGEGR</sequence>
<comment type="caution">
    <text evidence="4">The sequence shown here is derived from an EMBL/GenBank/DDBJ whole genome shotgun (WGS) entry which is preliminary data.</text>
</comment>
<dbReference type="Gene3D" id="2.30.110.10">
    <property type="entry name" value="Electron Transport, Fmn-binding Protein, Chain A"/>
    <property type="match status" value="1"/>
</dbReference>
<dbReference type="PANTHER" id="PTHR43567:SF1">
    <property type="entry name" value="FLAVOREDOXIN"/>
    <property type="match status" value="1"/>
</dbReference>
<dbReference type="Proteomes" id="UP000038010">
    <property type="component" value="Unassembled WGS sequence"/>
</dbReference>
<dbReference type="AlphaFoldDB" id="A0A0N1H9Z7"/>
<name>A0A0N1H9Z7_9EURO</name>